<dbReference type="SMART" id="SM01169">
    <property type="entry name" value="DUF1943"/>
    <property type="match status" value="1"/>
</dbReference>
<evidence type="ECO:0000259" key="13">
    <source>
        <dbReference type="PROSITE" id="PS51233"/>
    </source>
</evidence>
<feature type="compositionally biased region" description="Acidic residues" evidence="10">
    <location>
        <begin position="334"/>
        <end position="369"/>
    </location>
</feature>
<dbReference type="PROSITE" id="PS51211">
    <property type="entry name" value="VITELLOGENIN"/>
    <property type="match status" value="1"/>
</dbReference>
<dbReference type="PROSITE" id="PS51233">
    <property type="entry name" value="VWFD"/>
    <property type="match status" value="1"/>
</dbReference>
<keyword evidence="3" id="KW-0964">Secreted</keyword>
<keyword evidence="8" id="KW-0325">Glycoprotein</keyword>
<dbReference type="Pfam" id="PF06448">
    <property type="entry name" value="DUF1081"/>
    <property type="match status" value="1"/>
</dbReference>
<keyword evidence="4 11" id="KW-0732">Signal</keyword>
<dbReference type="PANTHER" id="PTHR23345">
    <property type="entry name" value="VITELLOGENIN-RELATED"/>
    <property type="match status" value="1"/>
</dbReference>
<dbReference type="EMBL" id="CAXAJV020001287">
    <property type="protein sequence ID" value="CAL7937265.1"/>
    <property type="molecule type" value="Genomic_DNA"/>
</dbReference>
<dbReference type="InterPro" id="IPR011030">
    <property type="entry name" value="Lipovitellin_superhlx_dom"/>
</dbReference>
<comment type="subcellular location">
    <subcellularLocation>
        <location evidence="1">Secreted</location>
    </subcellularLocation>
</comment>
<feature type="signal peptide" evidence="11">
    <location>
        <begin position="1"/>
        <end position="30"/>
    </location>
</feature>
<feature type="compositionally biased region" description="Basic and acidic residues" evidence="10">
    <location>
        <begin position="309"/>
        <end position="320"/>
    </location>
</feature>
<keyword evidence="7" id="KW-1015">Disulfide bond</keyword>
<dbReference type="InterPro" id="IPR050733">
    <property type="entry name" value="Vitellogenin/Apolipophorin"/>
</dbReference>
<protein>
    <recommendedName>
        <fullName evidence="16">Apolipophorin</fullName>
    </recommendedName>
</protein>
<evidence type="ECO:0000313" key="14">
    <source>
        <dbReference type="EMBL" id="CAL7937265.1"/>
    </source>
</evidence>
<dbReference type="Pfam" id="PF01347">
    <property type="entry name" value="Vitellogenin_N"/>
    <property type="match status" value="1"/>
</dbReference>
<proteinExistence type="predicted"/>
<dbReference type="InterPro" id="IPR009454">
    <property type="entry name" value="Lipid_transpt_open_b-sht"/>
</dbReference>
<dbReference type="SMART" id="SM00638">
    <property type="entry name" value="LPD_N"/>
    <property type="match status" value="1"/>
</dbReference>
<feature type="region of interest" description="Disordered" evidence="10">
    <location>
        <begin position="305"/>
        <end position="385"/>
    </location>
</feature>
<evidence type="ECO:0000313" key="15">
    <source>
        <dbReference type="Proteomes" id="UP001642520"/>
    </source>
</evidence>
<evidence type="ECO:0008006" key="16">
    <source>
        <dbReference type="Google" id="ProtNLM"/>
    </source>
</evidence>
<dbReference type="Pfam" id="PF00094">
    <property type="entry name" value="VWD"/>
    <property type="match status" value="1"/>
</dbReference>
<evidence type="ECO:0000256" key="6">
    <source>
        <dbReference type="ARBA" id="ARBA00023055"/>
    </source>
</evidence>
<sequence>MTRNEERTRCGAIVFLLLTIFLATIDETTQLEIVKDSTLCGRTKCKVSANRKFKYEGNVSYRYRYSVAVSTNLGGVNASSSSSGFPGKRGNESTLQLYADVVVRFNSPCEGTLKFENASLSHDPWKYNPEFPDRAGAEFKANLERFALRFAFDDGRVDELCPNKRDPVWALNLKRGVLSMMQNTMHRFDVDRRTNELDVNGVCETNYRLHEAKRTSLVVKKTKNLSDCVHGSKHFSIIRSNFYASPRSGSRGPRQPLLESRSDCELTIDRNIYEKIVCKELHRLQPFSNGNMGARTESTAILRLTGESTDDHRGNSKEYEETAAAAAAAAAAAVDDDRDDDDDVNDGGYDDDDDDDDDNDDDEERESDETGGGGGGGGGSHRTRRTSLLYDYSKTPRTVHGELRSSRDLLKTMCKLGVSSDELQQRFSETFTAFIQSTRLLDYPSLSQLFVRANGICKTGKRHIVDALPFVGSNAAVNLMKDLMIKGYIDQATIDKWIIAFALIPRPNRDTIRALSPLLDFQQRQLSEGQFILSYSATIYAFCSNHDLHTRCDNVEQVKRFLSYLEQKIERGCSPRPHSPSTIKETMEALKAIGNMGLETERLSKLLRGCINDAGGFLPMEIRVASIDAHRRMPHCEKTRDLYFFDYYRNFTLDPEIRIASYLQVMRCPDYNVIKTIKHTLKSEEVNQVGAFVWSHLTNLYNSASPTRVEIQSLLTDRDLDDKFNGDRRKFSRNYDGSFFSEEYNFGANYQCNLIFSPKSYIPRSATFNLSLDLFGESVNVFEVTTRHEGLEYYAEKFFGPDGPYSNEKVSGFFKHFLRRFRAAPEQEESYWKRVKRLPNVIDNNFNDPKVSVSYKVFGNDLKYSMLHGDREIREALARGNPWEKFKQIVSGKEIRYENAAMFLDSTYVVPMISGLPLRLDFAGSAACNFKMSGLIDTKQISQGQIELVGNVAPSTSIDAVASMTVDAFYKTAGTKLRTNVYSSGAVEIHLDAKGMRSIRLSLGLPNKRMEVFSVGTDILLTKGNGAELEEKPIGVLIAGRHGEDAASPARSIPIPSNLITNTSCTWSALDRLVGLKLCVDYQLSNVTKDPDAPYFLLSGPTLFKISLIKADPTAQNYLLEYKWEKRKEENALRIAFDTPGSRVNRELSATVSFDSKTHNVTVLLRSAGNSIVAKGIYKSTENETFVDIGFDINGTKHLDASLGYAIKRFHYGYTISPQMHLIVNNERIAALSGEIGNAWKNNVSQYDIDLVFRTKRVWCKLAGYVVRRNVSLAGDVQLEYQLQKMPRKETLRLQVSASNRSSKTLTHKTVDLELRSTVYPQLNTMITAWYQQALGHLELHAEVNSSPHLMDDRHKLTAQLIVSYSKTYFQNQDTKVTALIAVTKPIQKLDIKIGINHYGAGPESKTSLLIGYAPGKEITLTVNLLMPRGLTFVMEGHANLTIPSFNSMLIDVRITERSKRTYDLDFSGTWFSGHNATARGSYSDRSVGTVFSHSLKLNLKSPSFANDLLINCKLYRNYSDIRANLNVEQLGGDRYAFILNHTVASPVNFLSYVEGRYKGNVYSVMTEVDAKREIRMEIHLDEWRDVHLALTGVNEEGKKGFGAEVKWDANRDPALKLAVFLSLDTETGLAERNVTALITLTYPGRFVVGSCRVTARARYNYIVDVAIDWSAEQTVRLFLATVYHAGPWTRSTSLEARLTTPFENWRRTGLSGRYLQERDRIRASGDARWKDSQRLTAELDGSTARGENGNAKEWRANCGISSSVHSISSITVNLTHKVVESPALADTRLLVRYNPDKVINAWSIWQLDGGVTENAFNLTGNLHLESPVTRYRKTDMRCQLRVLPDCKFFGAANLELDRKTYTGKLIGDLRRLKESSIVLNVTTPLEKFSFVRGRFGLSERDRQVVAEVVTPAGSIGFEAVCQLFQPEYGFDVRLLIATPLELLQKSLLVAKLNDREADFRIGYNEIVVGFQGIWRYGNITDFHYSYLLFTPIDGLEESGIVAKLIVTRVPENDHLDVDTEFSVRLTDRGKLGETKIGLGVKIGPKPPPIAIPIESLLTAIAGNRSEDADYTEDDSLHWRGEFELCPAILPPITGQLDVDNEGPTYNLAGVLRYFQGRILVDDTFWIEDLFNMRNELSVVLPFESVSEIVCSNAFVADMENSNYTIRVAVNVKRNATWHETGVLANYVFRESETDDSRQTHSLLLNVNTPMEFLRFLDTKTSLEVHRNSYGTRIGIRAPNSKIDVLGSLDKSTKALVDTKIAVEIDTPLVKLPRLVATVKRQLDETEKRVEISGEIDEPVSKSFTFRSDWQAIDDRVTAAVIFRSWLEPLKSLEFRVSYSNNVASNDTARLNVHAKHLDREYGLLGNYTGGTIDGELWTPNGEPHYRFHGDATGVNDSARELNGALSNLVTGEVRTVSGLIGLNRADGSFREIQLTVHPSDRSAITRGGKAADRWLLLKLKRDAYGVNASVLGPDLNGTLAANYVNPFNWDVRTSVEVPRASSRTGEKDQLRASAFMNVQVNGNATLYVHAETPFPDIRNVSLTGSTLLSNESGEVRANGWFEEHARWYVTVQWRLVYLADMFGRLLAGYRGSPGTEDGKDLDCRLYLKNPRRAFRNVDVGFDVDVDRERWRFAANATVGFRNHENIDGVFAVRLPPPDNDDHRFLVSYHGNGGVKDASYVIGYNALRARTNYASDGSIRMDSRYINGHVRGSWGMLPVQSVNNLLNVTFDNKQIELRYSLCTPKFPQQETFVLLFGYDATLLDANKKHALTADLYYPASTNVASANVSYESLINVNGTVNVALPRPTNVSRLECQFVVFTTLLRNKRYAKASWLKNTAILDSDYSYRSEKLNSDLEGILYAELPLNTRHIGRLIYGYKKRPQTTTGYSELTYNGHKVVNGRYDSRSEARAGFERDRTQIAIENPYKPIGIVYVNQYEYSAGNDGTNYPTVEFKHVNLYQLDNRTALNVTGESRIGTTHTGQNVHLKAIHSNRTVQLKADYRILPGEFDQTSWLGLADDVWLSYSINILNKTTEQVDNQFLVVNVSYPRRKFNLDGSYWITSDQFKSEVKLDWDRDTARPRTVGALFDWVNLSSSTGNPGTTQQRATFALRHPSFAKQVYLRGELVRIEPRDVAGVRITADYSAGEPSKLFAFSASLRNESEPPISRRYSYRVTGKHPSTRFDIDARGFLRKRENTLFECSNTASYKRGFSIDDTGKLNARLDLVRDELLFQRVYNEAVKYLNVRYRAERFGRRHLVNGSIANTRTNLNATGDFLFDLNEKLTRMMLNYTPDAVESLRMYGRIPDARNAVFDVWRTYEEDFTVSDVSFYLKLNHSRLITSTLRWRPELRSDIVAIIKQAAIDAYDGLNNDADRWKQYVKSETVNVISDVWDDAREDLDEFLDDWNNLKELQADFEELKLYLNNSYNANDFYIKDLVSFGIYVIDELSLRSHIESLPNILNEIYEIMGESGEAIRNSLLWLVETIKNAFDKIPEIVAAILRGDMISQIASTIDRSLERYDKFVKGLHVSFIKSIENLWGRISHSISQQWNRFLLLVEPLFIRFVHYLETVVWKASKEVVDFLYDRRNDLIASPYFDRFTNFTQDIDKLYRDVKGNDVITNIQKYSVVVIRFLKERYFNLVPFGKELKDVLDEIVTELKELQKLPSIRYASEKMQQVLDRAYYVYRYLEVQAKIEAVVRLVHSKLTEISRTALQTESRYREAKTKFIFDPSQGLMCLEQKLPMSWHAFNQTPEFHEIPEFRAISDTRSYFASSNVTFWSIYRYKPYMDPLNWLPPFKAQAMIVGSQHFVTFDGRHVNFAGRCTYLLARDFARDSFAILLRYQPRTDRVAHKIIVLLGNDVLELDIFNDSIKLGTGQPPVTTGDVALPIELENGDTYIYQTEGVITVQRERNQFRLECYLKFDLCTLELSGWYHGKTAGILGTMNYEPMDDTTASDGFVTSDVKEFAESWSIDGPGNDRDCSAVRWNESSRTAADVTSSLVSEFCDDLFANKSSEFVSCFAVIEPNEYWKVCVAATSKSEACTVALSYMQICMFHETYLRIPDVCSSCSMIDGSQLAEGQFVKLEGARVPSSTDVVFIVEGKECNRGTKQNRSIDQLVIQMSKELKDQGLTDNRWSLVVFGADGAFDGPRSVVFDGRIFAKNVARFIDYFDHVPIGDGSRDVFAAIAFASKLVFRAGVSKTFVLMPCSNCEPENQTLDYSVLHEVLLEHDITLHILMDGDFEYEKQRLNKMFYGLDATKSYTRKDVRTLTGDVELRRQVKLSKSELGYCTPLSLEINGTIFSGDKLRFDKLASIKKFASVFSKRVALTARPNPCQNCECTADNNGVTRMECIPCVYPTPVSVDYDTFNPNDSSLASLQPLNVDYGQIDVDDS</sequence>
<evidence type="ECO:0000256" key="11">
    <source>
        <dbReference type="SAM" id="SignalP"/>
    </source>
</evidence>
<evidence type="ECO:0000256" key="1">
    <source>
        <dbReference type="ARBA" id="ARBA00004613"/>
    </source>
</evidence>
<evidence type="ECO:0000256" key="9">
    <source>
        <dbReference type="PROSITE-ProRule" id="PRU00557"/>
    </source>
</evidence>
<dbReference type="InterPro" id="IPR015819">
    <property type="entry name" value="Lipid_transp_b-sht_shell"/>
</dbReference>
<gene>
    <name evidence="14" type="ORF">XYLVIOL_LOCUS2608</name>
</gene>
<comment type="caution">
    <text evidence="14">The sequence shown here is derived from an EMBL/GenBank/DDBJ whole genome shotgun (WGS) entry which is preliminary data.</text>
</comment>
<dbReference type="InterPro" id="IPR015816">
    <property type="entry name" value="Vitellinogen_b-sht_N"/>
</dbReference>
<accession>A0ABP1N8G6</accession>
<dbReference type="Gene3D" id="1.25.10.20">
    <property type="entry name" value="Vitellinogen, superhelical"/>
    <property type="match status" value="1"/>
</dbReference>
<evidence type="ECO:0000256" key="7">
    <source>
        <dbReference type="ARBA" id="ARBA00023157"/>
    </source>
</evidence>
<organism evidence="14 15">
    <name type="scientific">Xylocopa violacea</name>
    <name type="common">Violet carpenter bee</name>
    <name type="synonym">Apis violacea</name>
    <dbReference type="NCBI Taxonomy" id="135666"/>
    <lineage>
        <taxon>Eukaryota</taxon>
        <taxon>Metazoa</taxon>
        <taxon>Ecdysozoa</taxon>
        <taxon>Arthropoda</taxon>
        <taxon>Hexapoda</taxon>
        <taxon>Insecta</taxon>
        <taxon>Pterygota</taxon>
        <taxon>Neoptera</taxon>
        <taxon>Endopterygota</taxon>
        <taxon>Hymenoptera</taxon>
        <taxon>Apocrita</taxon>
        <taxon>Aculeata</taxon>
        <taxon>Apoidea</taxon>
        <taxon>Anthophila</taxon>
        <taxon>Apidae</taxon>
        <taxon>Xylocopa</taxon>
        <taxon>Xylocopa</taxon>
    </lineage>
</organism>
<evidence type="ECO:0000256" key="4">
    <source>
        <dbReference type="ARBA" id="ARBA00022729"/>
    </source>
</evidence>
<dbReference type="SUPFAM" id="SSF48431">
    <property type="entry name" value="Lipovitellin-phosvitin complex, superhelical domain"/>
    <property type="match status" value="1"/>
</dbReference>
<feature type="compositionally biased region" description="Gly residues" evidence="10">
    <location>
        <begin position="370"/>
        <end position="380"/>
    </location>
</feature>
<dbReference type="SMART" id="SM00216">
    <property type="entry name" value="VWD"/>
    <property type="match status" value="1"/>
</dbReference>
<dbReference type="Gene3D" id="2.30.230.10">
    <property type="entry name" value="Lipovitellin, beta-sheet shell regions, chain A"/>
    <property type="match status" value="1"/>
</dbReference>
<dbReference type="InterPro" id="IPR001747">
    <property type="entry name" value="Vitellogenin_N"/>
</dbReference>
<keyword evidence="15" id="KW-1185">Reference proteome</keyword>
<feature type="chain" id="PRO_5045038972" description="Apolipophorin" evidence="11">
    <location>
        <begin position="31"/>
        <end position="4389"/>
    </location>
</feature>
<dbReference type="InterPro" id="IPR001846">
    <property type="entry name" value="VWF_type-D"/>
</dbReference>
<keyword evidence="2" id="KW-0813">Transport</keyword>
<dbReference type="Gene3D" id="2.20.50.20">
    <property type="entry name" value="Lipovitellin. Chain A, domain 3"/>
    <property type="match status" value="1"/>
</dbReference>
<feature type="domain" description="Vitellogenin" evidence="12">
    <location>
        <begin position="55"/>
        <end position="766"/>
    </location>
</feature>
<evidence type="ECO:0000256" key="5">
    <source>
        <dbReference type="ARBA" id="ARBA00022761"/>
    </source>
</evidence>
<evidence type="ECO:0000256" key="2">
    <source>
        <dbReference type="ARBA" id="ARBA00022448"/>
    </source>
</evidence>
<evidence type="ECO:0000256" key="3">
    <source>
        <dbReference type="ARBA" id="ARBA00022525"/>
    </source>
</evidence>
<comment type="caution">
    <text evidence="9">Lacks conserved residue(s) required for the propagation of feature annotation.</text>
</comment>
<dbReference type="SUPFAM" id="SSF56968">
    <property type="entry name" value="Lipovitellin-phosvitin complex, beta-sheet shell regions"/>
    <property type="match status" value="2"/>
</dbReference>
<dbReference type="Gene3D" id="2.20.80.10">
    <property type="entry name" value="Lipovitellin-phosvitin complex, chain A, domain 4"/>
    <property type="match status" value="1"/>
</dbReference>
<feature type="compositionally biased region" description="Low complexity" evidence="10">
    <location>
        <begin position="322"/>
        <end position="333"/>
    </location>
</feature>
<evidence type="ECO:0000256" key="8">
    <source>
        <dbReference type="ARBA" id="ARBA00023180"/>
    </source>
</evidence>
<keyword evidence="6" id="KW-0445">Lipid transport</keyword>
<keyword evidence="5" id="KW-0758">Storage protein</keyword>
<dbReference type="Pfam" id="PF09172">
    <property type="entry name" value="Vit_open_b-sht"/>
    <property type="match status" value="1"/>
</dbReference>
<dbReference type="InterPro" id="IPR015817">
    <property type="entry name" value="Vitellinogen_open_b-sht_sub1"/>
</dbReference>
<feature type="domain" description="VWFD" evidence="13">
    <location>
        <begin position="3796"/>
        <end position="3979"/>
    </location>
</feature>
<dbReference type="Proteomes" id="UP001642520">
    <property type="component" value="Unassembled WGS sequence"/>
</dbReference>
<dbReference type="InterPro" id="IPR015255">
    <property type="entry name" value="Vitellinogen_open_b-sht"/>
</dbReference>
<evidence type="ECO:0000256" key="10">
    <source>
        <dbReference type="SAM" id="MobiDB-lite"/>
    </source>
</evidence>
<reference evidence="14 15" key="1">
    <citation type="submission" date="2024-08" db="EMBL/GenBank/DDBJ databases">
        <authorList>
            <person name="Will J Nash"/>
            <person name="Angela Man"/>
            <person name="Seanna McTaggart"/>
            <person name="Kendall Baker"/>
            <person name="Tom Barker"/>
            <person name="Leah Catchpole"/>
            <person name="Alex Durrant"/>
            <person name="Karim Gharbi"/>
            <person name="Naomi Irish"/>
            <person name="Gemy Kaithakottil"/>
            <person name="Debby Ku"/>
            <person name="Aaliyah Providence"/>
            <person name="Felix Shaw"/>
            <person name="David Swarbreck"/>
            <person name="Chris Watkins"/>
            <person name="Ann M. McCartney"/>
            <person name="Giulio Formenti"/>
            <person name="Alice Mouton"/>
            <person name="Noel Vella"/>
            <person name="Bjorn M von Reumont"/>
            <person name="Adriana Vella"/>
            <person name="Wilfried Haerty"/>
        </authorList>
    </citation>
    <scope>NUCLEOTIDE SEQUENCE [LARGE SCALE GENOMIC DNA]</scope>
</reference>
<evidence type="ECO:0000259" key="12">
    <source>
        <dbReference type="PROSITE" id="PS51211"/>
    </source>
</evidence>
<name>A0ABP1N8G6_XYLVO</name>
<dbReference type="PANTHER" id="PTHR23345:SF15">
    <property type="entry name" value="VITELLOGENIN 1-RELATED"/>
    <property type="match status" value="1"/>
</dbReference>